<dbReference type="AlphaFoldDB" id="A0A818KPK3"/>
<reference evidence="1" key="1">
    <citation type="submission" date="2021-02" db="EMBL/GenBank/DDBJ databases">
        <authorList>
            <person name="Nowell W R."/>
        </authorList>
    </citation>
    <scope>NUCLEOTIDE SEQUENCE</scope>
</reference>
<dbReference type="EMBL" id="CAJOBO010012066">
    <property type="protein sequence ID" value="CAF4608566.1"/>
    <property type="molecule type" value="Genomic_DNA"/>
</dbReference>
<dbReference type="Proteomes" id="UP000663833">
    <property type="component" value="Unassembled WGS sequence"/>
</dbReference>
<proteinExistence type="predicted"/>
<organism evidence="1 3">
    <name type="scientific">Rotaria socialis</name>
    <dbReference type="NCBI Taxonomy" id="392032"/>
    <lineage>
        <taxon>Eukaryota</taxon>
        <taxon>Metazoa</taxon>
        <taxon>Spiralia</taxon>
        <taxon>Gnathifera</taxon>
        <taxon>Rotifera</taxon>
        <taxon>Eurotatoria</taxon>
        <taxon>Bdelloidea</taxon>
        <taxon>Philodinida</taxon>
        <taxon>Philodinidae</taxon>
        <taxon>Rotaria</taxon>
    </lineage>
</organism>
<evidence type="ECO:0000313" key="3">
    <source>
        <dbReference type="Proteomes" id="UP000663833"/>
    </source>
</evidence>
<gene>
    <name evidence="2" type="ORF">HFQ381_LOCUS33885</name>
    <name evidence="1" type="ORF">LUA448_LOCUS28606</name>
</gene>
<dbReference type="Proteomes" id="UP000663851">
    <property type="component" value="Unassembled WGS sequence"/>
</dbReference>
<protein>
    <submittedName>
        <fullName evidence="1">Uncharacterized protein</fullName>
    </submittedName>
</protein>
<feature type="non-terminal residue" evidence="1">
    <location>
        <position position="1"/>
    </location>
</feature>
<name>A0A818KPK3_9BILA</name>
<accession>A0A818KPK3</accession>
<dbReference type="EMBL" id="CAJNYD010004035">
    <property type="protein sequence ID" value="CAF3564050.1"/>
    <property type="molecule type" value="Genomic_DNA"/>
</dbReference>
<evidence type="ECO:0000313" key="1">
    <source>
        <dbReference type="EMBL" id="CAF3564050.1"/>
    </source>
</evidence>
<sequence length="65" mass="7315">DTPFIDTTRSTTTTIQTDLLEHFPESLSGRPLMSNDLNVTDVLSLHNDQVRSSCTRTNDENKSFT</sequence>
<evidence type="ECO:0000313" key="2">
    <source>
        <dbReference type="EMBL" id="CAF4608566.1"/>
    </source>
</evidence>
<comment type="caution">
    <text evidence="1">The sequence shown here is derived from an EMBL/GenBank/DDBJ whole genome shotgun (WGS) entry which is preliminary data.</text>
</comment>